<dbReference type="EMBL" id="QKYD01000107">
    <property type="protein sequence ID" value="REI21481.1"/>
    <property type="molecule type" value="Genomic_DNA"/>
</dbReference>
<comment type="subcellular location">
    <subcellularLocation>
        <location evidence="1">Cell membrane</location>
        <topology evidence="1">Multi-pass membrane protein</topology>
    </subcellularLocation>
</comment>
<dbReference type="InterPro" id="IPR041713">
    <property type="entry name" value="PTS_IIB"/>
</dbReference>
<evidence type="ECO:0000313" key="21">
    <source>
        <dbReference type="EMBL" id="REI21481.1"/>
    </source>
</evidence>
<feature type="transmembrane region" description="Helical" evidence="17">
    <location>
        <begin position="282"/>
        <end position="303"/>
    </location>
</feature>
<keyword evidence="23" id="KW-1185">Reference proteome</keyword>
<dbReference type="GO" id="GO:0016301">
    <property type="term" value="F:kinase activity"/>
    <property type="evidence" value="ECO:0007669"/>
    <property type="project" value="UniProtKB-KW"/>
</dbReference>
<dbReference type="PROSITE" id="PS51105">
    <property type="entry name" value="PTS_EIIC_TYPE_3"/>
    <property type="match status" value="1"/>
</dbReference>
<dbReference type="AlphaFoldDB" id="A0AAX1RWC3"/>
<evidence type="ECO:0000256" key="3">
    <source>
        <dbReference type="ARBA" id="ARBA00020834"/>
    </source>
</evidence>
<keyword evidence="8" id="KW-0808">Transferase</keyword>
<evidence type="ECO:0000256" key="9">
    <source>
        <dbReference type="ARBA" id="ARBA00022683"/>
    </source>
</evidence>
<evidence type="ECO:0000256" key="8">
    <source>
        <dbReference type="ARBA" id="ARBA00022679"/>
    </source>
</evidence>
<keyword evidence="9" id="KW-0598">Phosphotransferase system</keyword>
<name>A0AAX1RWC3_9STAP</name>
<dbReference type="Pfam" id="PF02302">
    <property type="entry name" value="PTS_IIB"/>
    <property type="match status" value="1"/>
</dbReference>
<dbReference type="EC" id="2.7.1.207" evidence="2"/>
<accession>A0AAX1RWC3</accession>
<evidence type="ECO:0000313" key="22">
    <source>
        <dbReference type="Proteomes" id="UP000256337"/>
    </source>
</evidence>
<dbReference type="NCBIfam" id="TIGR00394">
    <property type="entry name" value="lac_pts_IIC"/>
    <property type="match status" value="1"/>
</dbReference>
<dbReference type="SUPFAM" id="SSF52794">
    <property type="entry name" value="PTS system IIB component-like"/>
    <property type="match status" value="1"/>
</dbReference>
<dbReference type="InterPro" id="IPR003501">
    <property type="entry name" value="PTS_EIIB_2/3"/>
</dbReference>
<evidence type="ECO:0000256" key="2">
    <source>
        <dbReference type="ARBA" id="ARBA00012802"/>
    </source>
</evidence>
<evidence type="ECO:0000256" key="5">
    <source>
        <dbReference type="ARBA" id="ARBA00022475"/>
    </source>
</evidence>
<dbReference type="NCBIfam" id="TIGR00410">
    <property type="entry name" value="lacE"/>
    <property type="match status" value="1"/>
</dbReference>
<dbReference type="InterPro" id="IPR036095">
    <property type="entry name" value="PTS_EIIB-like_sf"/>
</dbReference>
<feature type="transmembrane region" description="Helical" evidence="17">
    <location>
        <begin position="328"/>
        <end position="350"/>
    </location>
</feature>
<dbReference type="InterPro" id="IPR004501">
    <property type="entry name" value="PTS_EIIC_3"/>
</dbReference>
<feature type="transmembrane region" description="Helical" evidence="17">
    <location>
        <begin position="220"/>
        <end position="239"/>
    </location>
</feature>
<dbReference type="CDD" id="cd05565">
    <property type="entry name" value="PTS_IIB_lactose"/>
    <property type="match status" value="1"/>
</dbReference>
<dbReference type="InterPro" id="IPR051088">
    <property type="entry name" value="PTS_Sugar-EIIC/EIIB"/>
</dbReference>
<dbReference type="InterPro" id="IPR003352">
    <property type="entry name" value="PTS_EIIC"/>
</dbReference>
<dbReference type="PANTHER" id="PTHR33989:SF8">
    <property type="entry name" value="PERMEASE IIC COMPONENT"/>
    <property type="match status" value="1"/>
</dbReference>
<dbReference type="NCBIfam" id="TIGR00853">
    <property type="entry name" value="pts-lac"/>
    <property type="match status" value="1"/>
</dbReference>
<keyword evidence="12 17" id="KW-1133">Transmembrane helix</keyword>
<feature type="transmembrane region" description="Helical" evidence="17">
    <location>
        <begin position="30"/>
        <end position="50"/>
    </location>
</feature>
<dbReference type="InterPro" id="IPR013012">
    <property type="entry name" value="PTS_EIIB_3"/>
</dbReference>
<dbReference type="PROSITE" id="PS51100">
    <property type="entry name" value="PTS_EIIB_TYPE_3"/>
    <property type="match status" value="1"/>
</dbReference>
<evidence type="ECO:0000259" key="19">
    <source>
        <dbReference type="PROSITE" id="PS51105"/>
    </source>
</evidence>
<dbReference type="Proteomes" id="UP000256337">
    <property type="component" value="Unassembled WGS sequence"/>
</dbReference>
<comment type="catalytic activity">
    <reaction evidence="15">
        <text>lactose(out) + N(pros)-phospho-L-histidyl-[protein] = lactose 6-phosphate(in) + L-histidyl-[protein]</text>
        <dbReference type="Rhea" id="RHEA:42400"/>
        <dbReference type="Rhea" id="RHEA-COMP:9745"/>
        <dbReference type="Rhea" id="RHEA-COMP:9746"/>
        <dbReference type="ChEBI" id="CHEBI:17716"/>
        <dbReference type="ChEBI" id="CHEBI:29979"/>
        <dbReference type="ChEBI" id="CHEBI:64837"/>
        <dbReference type="ChEBI" id="CHEBI:79080"/>
        <dbReference type="EC" id="2.7.1.207"/>
    </reaction>
</comment>
<evidence type="ECO:0000256" key="17">
    <source>
        <dbReference type="SAM" id="Phobius"/>
    </source>
</evidence>
<feature type="domain" description="PTS EIIB type-3" evidence="18">
    <location>
        <begin position="483"/>
        <end position="585"/>
    </location>
</feature>
<evidence type="ECO:0000256" key="10">
    <source>
        <dbReference type="ARBA" id="ARBA00022692"/>
    </source>
</evidence>
<dbReference type="InterPro" id="IPR004801">
    <property type="entry name" value="LacE"/>
</dbReference>
<feature type="transmembrane region" description="Helical" evidence="17">
    <location>
        <begin position="357"/>
        <end position="375"/>
    </location>
</feature>
<feature type="domain" description="PTS EIIC type-3" evidence="19">
    <location>
        <begin position="8"/>
        <end position="409"/>
    </location>
</feature>
<evidence type="ECO:0000256" key="12">
    <source>
        <dbReference type="ARBA" id="ARBA00022989"/>
    </source>
</evidence>
<evidence type="ECO:0000256" key="14">
    <source>
        <dbReference type="ARBA" id="ARBA00029639"/>
    </source>
</evidence>
<dbReference type="RefSeq" id="WP_115856950.1">
    <property type="nucleotide sequence ID" value="NZ_CAJUZR010000012.1"/>
</dbReference>
<dbReference type="GO" id="GO:0009401">
    <property type="term" value="P:phosphoenolpyruvate-dependent sugar phosphotransferase system"/>
    <property type="evidence" value="ECO:0007669"/>
    <property type="project" value="UniProtKB-KW"/>
</dbReference>
<dbReference type="Pfam" id="PF02378">
    <property type="entry name" value="PTS_EIIC"/>
    <property type="match status" value="1"/>
</dbReference>
<feature type="transmembrane region" description="Helical" evidence="17">
    <location>
        <begin position="387"/>
        <end position="407"/>
    </location>
</feature>
<keyword evidence="6" id="KW-0597">Phosphoprotein</keyword>
<feature type="transmembrane region" description="Helical" evidence="17">
    <location>
        <begin position="70"/>
        <end position="90"/>
    </location>
</feature>
<evidence type="ECO:0000259" key="18">
    <source>
        <dbReference type="PROSITE" id="PS51100"/>
    </source>
</evidence>
<feature type="transmembrane region" description="Helical" evidence="17">
    <location>
        <begin position="180"/>
        <end position="200"/>
    </location>
</feature>
<evidence type="ECO:0000313" key="23">
    <source>
        <dbReference type="Proteomes" id="UP000597038"/>
    </source>
</evidence>
<organism evidence="21 22">
    <name type="scientific">Staphylococcus felis</name>
    <dbReference type="NCBI Taxonomy" id="46127"/>
    <lineage>
        <taxon>Bacteria</taxon>
        <taxon>Bacillati</taxon>
        <taxon>Bacillota</taxon>
        <taxon>Bacilli</taxon>
        <taxon>Bacillales</taxon>
        <taxon>Staphylococcaceae</taxon>
        <taxon>Staphylococcus</taxon>
    </lineage>
</organism>
<keyword evidence="7" id="KW-0762">Sugar transport</keyword>
<evidence type="ECO:0000256" key="15">
    <source>
        <dbReference type="ARBA" id="ARBA00048444"/>
    </source>
</evidence>
<dbReference type="Proteomes" id="UP000597038">
    <property type="component" value="Unassembled WGS sequence"/>
</dbReference>
<dbReference type="EMBL" id="JAEDAQ010000019">
    <property type="protein sequence ID" value="MBH9581774.1"/>
    <property type="molecule type" value="Genomic_DNA"/>
</dbReference>
<feature type="modified residue" description="Phosphocysteine; by EIIA" evidence="16">
    <location>
        <position position="490"/>
    </location>
</feature>
<protein>
    <recommendedName>
        <fullName evidence="3">PTS system lactose-specific EIICB component</fullName>
        <ecNumber evidence="2">2.7.1.207</ecNumber>
    </recommendedName>
    <alternativeName>
        <fullName evidence="14">EIICB-Lac</fullName>
    </alternativeName>
</protein>
<evidence type="ECO:0000256" key="7">
    <source>
        <dbReference type="ARBA" id="ARBA00022597"/>
    </source>
</evidence>
<evidence type="ECO:0000256" key="11">
    <source>
        <dbReference type="ARBA" id="ARBA00022777"/>
    </source>
</evidence>
<dbReference type="GO" id="GO:0022869">
    <property type="term" value="F:protein-N(PI)-phosphohistidine-lactose phosphotransferase system transporter activity"/>
    <property type="evidence" value="ECO:0007669"/>
    <property type="project" value="InterPro"/>
</dbReference>
<dbReference type="Gene3D" id="3.40.50.2300">
    <property type="match status" value="1"/>
</dbReference>
<proteinExistence type="predicted"/>
<comment type="caution">
    <text evidence="21">The sequence shown here is derived from an EMBL/GenBank/DDBJ whole genome shotgun (WGS) entry which is preliminary data.</text>
</comment>
<evidence type="ECO:0000256" key="6">
    <source>
        <dbReference type="ARBA" id="ARBA00022553"/>
    </source>
</evidence>
<feature type="transmembrane region" description="Helical" evidence="17">
    <location>
        <begin position="139"/>
        <end position="157"/>
    </location>
</feature>
<sequence length="585" mass="63802">MNKLIGFIEKGKPFFEKLSRNIYLRAIRDGFISAMPVILFSSIFLLIAYVPNIFGFTWSKEAEAMIMKPYGYTMGIVGLLVAGTTAKALTDAYNRKLESTNQINFISTMLASICGFLFLASNPLEAGGFANAFMGTKGLLTAFLSAFITVIIYNICVKNNVTIKMPKEVPPNISQVFKDLIPFSLVILVLYGLDLLARAVVNTNVAEAIVKFFEPLFTAADGWVGITIIFGAFALFWFVGIHGPSIVEPAIAAITYANIETNFNLLQSGEHADKILTPGTQMFIVTMGGTGATLVVPFIFMWLSKSKRNKAIGRASVVPTFFGVNEPILFGAPIVLNPVFFIPFILAPIVNVWIFKFFVDVIGMNSFSVVLPWTTPGPLGIIMGTGFEVWAFVLAITLIVVDVLIYYPFFKVYDKQILEDELKGIDNSEALRSKVADNFDTRKADAVIASSVGNSTAQEVESKDNESITGTTTHANDNVMPEPTNVLVLCAGGGTSGLLANALNTAAKEHHQPVKAAAGGYGAHMDIMKEYDLIILAPQVASNYEDIKQDTDRLGIKLAKTQGAEYIKLTRDGEGALQFVRDQFK</sequence>
<gene>
    <name evidence="21" type="ORF">DOS76_06945</name>
    <name evidence="20" type="ORF">I9026_10360</name>
</gene>
<keyword evidence="4" id="KW-0813">Transport</keyword>
<reference evidence="21 22" key="1">
    <citation type="journal article" date="2018" name="Vet. Microbiol.">
        <title>Characterisation of Staphylococcus felis isolated from cats using whole genome sequencing.</title>
        <authorList>
            <person name="Worthing K."/>
            <person name="Pang S."/>
            <person name="Trott D.J."/>
            <person name="Abraham S."/>
            <person name="Coombs G.W."/>
            <person name="Jordan D."/>
            <person name="McIntyre L."/>
            <person name="Davies M.R."/>
            <person name="Norris J."/>
        </authorList>
    </citation>
    <scope>NUCLEOTIDE SEQUENCE [LARGE SCALE GENOMIC DNA]</scope>
    <source>
        <strain evidence="21 22">F25</strain>
    </source>
</reference>
<evidence type="ECO:0000256" key="1">
    <source>
        <dbReference type="ARBA" id="ARBA00004651"/>
    </source>
</evidence>
<evidence type="ECO:0000256" key="13">
    <source>
        <dbReference type="ARBA" id="ARBA00023136"/>
    </source>
</evidence>
<dbReference type="PANTHER" id="PTHR33989">
    <property type="match status" value="1"/>
</dbReference>
<evidence type="ECO:0000256" key="4">
    <source>
        <dbReference type="ARBA" id="ARBA00022448"/>
    </source>
</evidence>
<dbReference type="GO" id="GO:0005886">
    <property type="term" value="C:plasma membrane"/>
    <property type="evidence" value="ECO:0007669"/>
    <property type="project" value="UniProtKB-SubCell"/>
</dbReference>
<keyword evidence="10 17" id="KW-0812">Transmembrane</keyword>
<keyword evidence="5" id="KW-1003">Cell membrane</keyword>
<dbReference type="GO" id="GO:1901264">
    <property type="term" value="P:carbohydrate derivative transport"/>
    <property type="evidence" value="ECO:0007669"/>
    <property type="project" value="TreeGrafter"/>
</dbReference>
<keyword evidence="11" id="KW-0418">Kinase</keyword>
<evidence type="ECO:0000256" key="16">
    <source>
        <dbReference type="PROSITE-ProRule" id="PRU00423"/>
    </source>
</evidence>
<reference evidence="20 23" key="2">
    <citation type="submission" date="2020-12" db="EMBL/GenBank/DDBJ databases">
        <title>Genomic analysis of Staphylococcus felis from a cat with skin infection.</title>
        <authorList>
            <person name="Aslantas O."/>
            <person name="Keskin O."/>
            <person name="Buyukaltay K."/>
            <person name="Gullu Yucetepe A."/>
        </authorList>
    </citation>
    <scope>NUCLEOTIDE SEQUENCE [LARGE SCALE GENOMIC DNA]</scope>
    <source>
        <strain evidence="20 23">HARRANVET</strain>
    </source>
</reference>
<evidence type="ECO:0000313" key="20">
    <source>
        <dbReference type="EMBL" id="MBH9581774.1"/>
    </source>
</evidence>
<keyword evidence="13 17" id="KW-0472">Membrane</keyword>
<feature type="transmembrane region" description="Helical" evidence="17">
    <location>
        <begin position="102"/>
        <end position="119"/>
    </location>
</feature>